<feature type="chain" id="PRO_5004655185" description="SpaA-like prealbumin fold domain-containing protein" evidence="1">
    <location>
        <begin position="40"/>
        <end position="685"/>
    </location>
</feature>
<gene>
    <name evidence="3" type="ORF">M917_2178</name>
</gene>
<dbReference type="AlphaFoldDB" id="U4T1W4"/>
<sequence length="685" mass="73228">MSNNQCLCLSNRLKDNINSYSVVFTLLFFILLMSNSAHANFASNETSANGMCPVNHKMYYIGANPPASTSTFPVASQALSWTAGSTARTFTFTESSGNKIFRITFSNILDKTTTSTSVPSNAETPFYDSLSGVSTSAINLLHSSPVSTISKTNHSMGIAVNRSTSKSGYKIQDVDSVTTNNATPYIEQVDVSANSGRLTHNSNFHTINAAGNIVTGRRGLNCGAGACTIDANWNYTLADIALNLRHNNVLSELNSPHAVGYSDFYFCLAPPKLIIKKALNGNRVNDSDTKRDQFELTATGGSIATNSFTTTGTGSTITNGTSATLSLAENTSYIITERAMNGTSLGNIADYDATYTCTNATTGSTTVMPTAAMTYNATANTRSFTLANATYGDEITCTITNTPKSYTFSGIVFNDNGGIIANNNTRQDISSTFTGNSSYFNGIYDSGSELGIYDSNLNIRLTDCNGNNIVTPSSNPQTVSNLSTSIGRYSFVVAASALVNRTRVCVIENEPSVWDYTVDTTADSREIALTANVYDYSNLNFGEIKANNSALVLIKSQYVHECNDNLNYQSISRNSADPTIGFSVNSISGISPGKCVAYAVQAYNRGHIGLQQVQIRDQLQTTPVTSVFRLPAPLFIPTSVGSPSVNYGSNGEIRSNQFGLAAVPSGSTQPSSATLYFNTKYGQTQ</sequence>
<feature type="domain" description="SpaA-like prealbumin fold" evidence="2">
    <location>
        <begin position="273"/>
        <end position="403"/>
    </location>
</feature>
<organism evidence="3 4">
    <name type="scientific">Psychrobacter aquaticus CMS 56</name>
    <dbReference type="NCBI Taxonomy" id="1354303"/>
    <lineage>
        <taxon>Bacteria</taxon>
        <taxon>Pseudomonadati</taxon>
        <taxon>Pseudomonadota</taxon>
        <taxon>Gammaproteobacteria</taxon>
        <taxon>Moraxellales</taxon>
        <taxon>Moraxellaceae</taxon>
        <taxon>Psychrobacter</taxon>
    </lineage>
</organism>
<evidence type="ECO:0000256" key="1">
    <source>
        <dbReference type="SAM" id="SignalP"/>
    </source>
</evidence>
<proteinExistence type="predicted"/>
<comment type="caution">
    <text evidence="3">The sequence shown here is derived from an EMBL/GenBank/DDBJ whole genome shotgun (WGS) entry which is preliminary data.</text>
</comment>
<reference evidence="3 4" key="1">
    <citation type="journal article" date="2013" name="Genome Announc.">
        <title>Draft Genome Sequence of Psychrobacter aquaticus Strain CMS 56T, Isolated from a Cyanobacterial Mat Sample Collected from Water Bodies in the McMurdo Dry Valley Region of Antarctica.</title>
        <authorList>
            <person name="Reddy G.S."/>
            <person name="Ara S."/>
            <person name="Singh A."/>
            <person name="Kumar Pinnaka A."/>
            <person name="Shivaji S."/>
        </authorList>
    </citation>
    <scope>NUCLEOTIDE SEQUENCE [LARGE SCALE GENOMIC DNA]</scope>
    <source>
        <strain evidence="3 4">CMS 56</strain>
    </source>
</reference>
<dbReference type="Proteomes" id="UP000016761">
    <property type="component" value="Unassembled WGS sequence"/>
</dbReference>
<name>U4T1W4_9GAMM</name>
<evidence type="ECO:0000313" key="3">
    <source>
        <dbReference type="EMBL" id="ERL54832.1"/>
    </source>
</evidence>
<feature type="signal peptide" evidence="1">
    <location>
        <begin position="1"/>
        <end position="39"/>
    </location>
</feature>
<evidence type="ECO:0000259" key="2">
    <source>
        <dbReference type="Pfam" id="PF20674"/>
    </source>
</evidence>
<evidence type="ECO:0000313" key="4">
    <source>
        <dbReference type="Proteomes" id="UP000016761"/>
    </source>
</evidence>
<dbReference type="EMBL" id="AUSW01000034">
    <property type="protein sequence ID" value="ERL54832.1"/>
    <property type="molecule type" value="Genomic_DNA"/>
</dbReference>
<dbReference type="InterPro" id="IPR048834">
    <property type="entry name" value="SpaA_pre-album"/>
</dbReference>
<protein>
    <recommendedName>
        <fullName evidence="2">SpaA-like prealbumin fold domain-containing protein</fullName>
    </recommendedName>
</protein>
<keyword evidence="1" id="KW-0732">Signal</keyword>
<keyword evidence="4" id="KW-1185">Reference proteome</keyword>
<accession>U4T1W4</accession>
<dbReference type="Pfam" id="PF20674">
    <property type="entry name" value="SpaA_3"/>
    <property type="match status" value="1"/>
</dbReference>
<dbReference type="PATRIC" id="fig|1354303.4.peg.2144"/>